<dbReference type="GO" id="GO:0005509">
    <property type="term" value="F:calcium ion binding"/>
    <property type="evidence" value="ECO:0007669"/>
    <property type="project" value="InterPro"/>
</dbReference>
<dbReference type="SUPFAM" id="SSF47473">
    <property type="entry name" value="EF-hand"/>
    <property type="match status" value="1"/>
</dbReference>
<feature type="domain" description="EF-hand" evidence="7">
    <location>
        <begin position="7"/>
        <end position="42"/>
    </location>
</feature>
<evidence type="ECO:0000259" key="7">
    <source>
        <dbReference type="PROSITE" id="PS50222"/>
    </source>
</evidence>
<accession>A0A1S3CZ62</accession>
<keyword evidence="6" id="KW-0514">Muscle protein</keyword>
<dbReference type="SMART" id="SM00054">
    <property type="entry name" value="EFh"/>
    <property type="match status" value="2"/>
</dbReference>
<evidence type="ECO:0000256" key="1">
    <source>
        <dbReference type="ARBA" id="ARBA00011445"/>
    </source>
</evidence>
<dbReference type="Proteomes" id="UP000079169">
    <property type="component" value="Unplaced"/>
</dbReference>
<dbReference type="GO" id="GO:0005859">
    <property type="term" value="C:muscle myosin complex"/>
    <property type="evidence" value="ECO:0007669"/>
    <property type="project" value="TreeGrafter"/>
</dbReference>
<proteinExistence type="predicted"/>
<dbReference type="AlphaFoldDB" id="A0A1S3CZ62"/>
<keyword evidence="5" id="KW-0505">Motor protein</keyword>
<dbReference type="InterPro" id="IPR050230">
    <property type="entry name" value="CALM/Myosin/TropC-like"/>
</dbReference>
<sequence>MADLNEDQVERAKFAFDIYDTEGNGQIDAVDLGRVLYALNLNPTLATIEKLGGTKKKGKSKILHQWFPIFFQIMSTDSNTVYEDFLECLKLYDKQEDGTMLGAELHHILISLGERMEESEVNEVLQDCLDAEDEDGFVQYAPFLKKMMTMGQLHKLK</sequence>
<evidence type="ECO:0000256" key="5">
    <source>
        <dbReference type="ARBA" id="ARBA00023175"/>
    </source>
</evidence>
<dbReference type="FunFam" id="1.10.238.10:FF:000001">
    <property type="entry name" value="Calmodulin 1"/>
    <property type="match status" value="1"/>
</dbReference>
<evidence type="ECO:0000313" key="9">
    <source>
        <dbReference type="RefSeq" id="XP_008470747.1"/>
    </source>
</evidence>
<evidence type="ECO:0000256" key="2">
    <source>
        <dbReference type="ARBA" id="ARBA00019148"/>
    </source>
</evidence>
<keyword evidence="3" id="KW-0677">Repeat</keyword>
<dbReference type="PaxDb" id="121845-A0A1S3CZ62"/>
<name>A0A1S3CZ62_DIACI</name>
<dbReference type="STRING" id="121845.A0A1S3CZ62"/>
<comment type="subunit">
    <text evidence="1">Myosin is a hexamer of 2 heavy chains and 4 light chains.</text>
</comment>
<protein>
    <recommendedName>
        <fullName evidence="2">Myosin light chain alkali</fullName>
    </recommendedName>
</protein>
<dbReference type="Gene3D" id="1.10.238.10">
    <property type="entry name" value="EF-hand"/>
    <property type="match status" value="2"/>
</dbReference>
<dbReference type="GeneID" id="103508000"/>
<dbReference type="Pfam" id="PF13405">
    <property type="entry name" value="EF-hand_6"/>
    <property type="match status" value="1"/>
</dbReference>
<evidence type="ECO:0000256" key="3">
    <source>
        <dbReference type="ARBA" id="ARBA00022737"/>
    </source>
</evidence>
<keyword evidence="8" id="KW-1185">Reference proteome</keyword>
<organism evidence="8 9">
    <name type="scientific">Diaphorina citri</name>
    <name type="common">Asian citrus psyllid</name>
    <dbReference type="NCBI Taxonomy" id="121845"/>
    <lineage>
        <taxon>Eukaryota</taxon>
        <taxon>Metazoa</taxon>
        <taxon>Ecdysozoa</taxon>
        <taxon>Arthropoda</taxon>
        <taxon>Hexapoda</taxon>
        <taxon>Insecta</taxon>
        <taxon>Pterygota</taxon>
        <taxon>Neoptera</taxon>
        <taxon>Paraneoptera</taxon>
        <taxon>Hemiptera</taxon>
        <taxon>Sternorrhyncha</taxon>
        <taxon>Psylloidea</taxon>
        <taxon>Psyllidae</taxon>
        <taxon>Diaphorininae</taxon>
        <taxon>Diaphorina</taxon>
    </lineage>
</organism>
<dbReference type="OMA" id="EEWMPIY"/>
<evidence type="ECO:0000313" key="8">
    <source>
        <dbReference type="Proteomes" id="UP000079169"/>
    </source>
</evidence>
<dbReference type="KEGG" id="dci:103508000"/>
<dbReference type="CTD" id="23209"/>
<dbReference type="InterPro" id="IPR011992">
    <property type="entry name" value="EF-hand-dom_pair"/>
</dbReference>
<dbReference type="InterPro" id="IPR002048">
    <property type="entry name" value="EF_hand_dom"/>
</dbReference>
<dbReference type="RefSeq" id="XP_008470747.1">
    <property type="nucleotide sequence ID" value="XM_008472525.3"/>
</dbReference>
<dbReference type="PROSITE" id="PS50222">
    <property type="entry name" value="EF_HAND_2"/>
    <property type="match status" value="2"/>
</dbReference>
<dbReference type="PANTHER" id="PTHR23048:SF33">
    <property type="entry name" value="MYOSIN LIGHT CHAIN ALKALI"/>
    <property type="match status" value="1"/>
</dbReference>
<evidence type="ECO:0000256" key="6">
    <source>
        <dbReference type="ARBA" id="ARBA00023179"/>
    </source>
</evidence>
<reference evidence="9" key="1">
    <citation type="submission" date="2025-08" db="UniProtKB">
        <authorList>
            <consortium name="RefSeq"/>
        </authorList>
    </citation>
    <scope>IDENTIFICATION</scope>
</reference>
<gene>
    <name evidence="9" type="primary">LOC103508000</name>
</gene>
<keyword evidence="4" id="KW-0518">Myosin</keyword>
<dbReference type="PANTHER" id="PTHR23048">
    <property type="entry name" value="MYOSIN LIGHT CHAIN 1, 3"/>
    <property type="match status" value="1"/>
</dbReference>
<evidence type="ECO:0000256" key="4">
    <source>
        <dbReference type="ARBA" id="ARBA00023123"/>
    </source>
</evidence>
<feature type="domain" description="EF-hand" evidence="7">
    <location>
        <begin position="80"/>
        <end position="115"/>
    </location>
</feature>